<proteinExistence type="predicted"/>
<dbReference type="EMBL" id="AZCN01000034">
    <property type="protein sequence ID" value="KRK16280.1"/>
    <property type="molecule type" value="Genomic_DNA"/>
</dbReference>
<dbReference type="InterPro" id="IPR010982">
    <property type="entry name" value="Lambda_DNA-bd_dom_sf"/>
</dbReference>
<dbReference type="GeneID" id="65915650"/>
<name>A0A0R1F337_9LACO</name>
<dbReference type="SUPFAM" id="SSF47413">
    <property type="entry name" value="lambda repressor-like DNA-binding domains"/>
    <property type="match status" value="1"/>
</dbReference>
<organism evidence="4 5">
    <name type="scientific">Loigolactobacillus coryniformis subsp. coryniformis KCTC 3167 = DSM 20001</name>
    <dbReference type="NCBI Taxonomy" id="913848"/>
    <lineage>
        <taxon>Bacteria</taxon>
        <taxon>Bacillati</taxon>
        <taxon>Bacillota</taxon>
        <taxon>Bacilli</taxon>
        <taxon>Lactobacillales</taxon>
        <taxon>Lactobacillaceae</taxon>
        <taxon>Loigolactobacillus</taxon>
    </lineage>
</organism>
<evidence type="ECO:0000256" key="2">
    <source>
        <dbReference type="SAM" id="Phobius"/>
    </source>
</evidence>
<dbReference type="InterPro" id="IPR001387">
    <property type="entry name" value="Cro/C1-type_HTH"/>
</dbReference>
<evidence type="ECO:0000313" key="4">
    <source>
        <dbReference type="EMBL" id="KRK16280.1"/>
    </source>
</evidence>
<dbReference type="Pfam" id="PF01381">
    <property type="entry name" value="HTH_3"/>
    <property type="match status" value="1"/>
</dbReference>
<keyword evidence="2" id="KW-0812">Transmembrane</keyword>
<sequence length="191" mass="22038">MNLGKQISAHRKKMGLSQDNLAAKIYVSRQTISNWETGRSYPDVENLLLLSTLFGTSLDELVKGDVPQMKQKISQAKFDRDAHGMLLFFVLAMVMVGWAVFLPIPWWWLLPVIFWLVSLFFGFRIEKVKHEKNIQTYQEIVAFMADQDLTKVRAKRNWVKDSLNKVVIMFIFAVVGGLIALISTLPYFLMH</sequence>
<reference evidence="4 5" key="1">
    <citation type="journal article" date="2015" name="Genome Announc.">
        <title>Expanding the biotechnology potential of lactobacilli through comparative genomics of 213 strains and associated genera.</title>
        <authorList>
            <person name="Sun Z."/>
            <person name="Harris H.M."/>
            <person name="McCann A."/>
            <person name="Guo C."/>
            <person name="Argimon S."/>
            <person name="Zhang W."/>
            <person name="Yang X."/>
            <person name="Jeffery I.B."/>
            <person name="Cooney J.C."/>
            <person name="Kagawa T.F."/>
            <person name="Liu W."/>
            <person name="Song Y."/>
            <person name="Salvetti E."/>
            <person name="Wrobel A."/>
            <person name="Rasinkangas P."/>
            <person name="Parkhill J."/>
            <person name="Rea M.C."/>
            <person name="O'Sullivan O."/>
            <person name="Ritari J."/>
            <person name="Douillard F.P."/>
            <person name="Paul Ross R."/>
            <person name="Yang R."/>
            <person name="Briner A.E."/>
            <person name="Felis G.E."/>
            <person name="de Vos W.M."/>
            <person name="Barrangou R."/>
            <person name="Klaenhammer T.R."/>
            <person name="Caufield P.W."/>
            <person name="Cui Y."/>
            <person name="Zhang H."/>
            <person name="O'Toole P.W."/>
        </authorList>
    </citation>
    <scope>NUCLEOTIDE SEQUENCE [LARGE SCALE GENOMIC DNA]</scope>
    <source>
        <strain evidence="4 5">DSM 20001</strain>
    </source>
</reference>
<feature type="transmembrane region" description="Helical" evidence="2">
    <location>
        <begin position="106"/>
        <end position="125"/>
    </location>
</feature>
<evidence type="ECO:0000256" key="1">
    <source>
        <dbReference type="ARBA" id="ARBA00023125"/>
    </source>
</evidence>
<accession>A0A0R1F337</accession>
<feature type="domain" description="HTH cro/C1-type" evidence="3">
    <location>
        <begin position="7"/>
        <end position="61"/>
    </location>
</feature>
<feature type="transmembrane region" description="Helical" evidence="2">
    <location>
        <begin position="166"/>
        <end position="189"/>
    </location>
</feature>
<dbReference type="GO" id="GO:0003677">
    <property type="term" value="F:DNA binding"/>
    <property type="evidence" value="ECO:0007669"/>
    <property type="project" value="UniProtKB-KW"/>
</dbReference>
<dbReference type="PROSITE" id="PS50943">
    <property type="entry name" value="HTH_CROC1"/>
    <property type="match status" value="1"/>
</dbReference>
<dbReference type="AlphaFoldDB" id="A0A0R1F337"/>
<dbReference type="PATRIC" id="fig|913848.6.peg.1351"/>
<feature type="transmembrane region" description="Helical" evidence="2">
    <location>
        <begin position="82"/>
        <end position="100"/>
    </location>
</feature>
<dbReference type="eggNOG" id="COG1396">
    <property type="taxonomic scope" value="Bacteria"/>
</dbReference>
<dbReference type="PANTHER" id="PTHR46558:SF15">
    <property type="entry name" value="HELIX-TURN-HELIX DOMAIN PROTEIN"/>
    <property type="match status" value="1"/>
</dbReference>
<dbReference type="Proteomes" id="UP000051181">
    <property type="component" value="Unassembled WGS sequence"/>
</dbReference>
<dbReference type="Gene3D" id="1.10.260.40">
    <property type="entry name" value="lambda repressor-like DNA-binding domains"/>
    <property type="match status" value="1"/>
</dbReference>
<evidence type="ECO:0000259" key="3">
    <source>
        <dbReference type="PROSITE" id="PS50943"/>
    </source>
</evidence>
<dbReference type="RefSeq" id="WP_010010482.1">
    <property type="nucleotide sequence ID" value="NZ_AZCN01000034.1"/>
</dbReference>
<protein>
    <submittedName>
        <fullName evidence="4">Transcriptional regulator</fullName>
    </submittedName>
</protein>
<keyword evidence="2" id="KW-0472">Membrane</keyword>
<gene>
    <name evidence="4" type="ORF">FD22_GL001314</name>
</gene>
<keyword evidence="2" id="KW-1133">Transmembrane helix</keyword>
<dbReference type="PANTHER" id="PTHR46558">
    <property type="entry name" value="TRACRIPTIONAL REGULATORY PROTEIN-RELATED-RELATED"/>
    <property type="match status" value="1"/>
</dbReference>
<evidence type="ECO:0000313" key="5">
    <source>
        <dbReference type="Proteomes" id="UP000051181"/>
    </source>
</evidence>
<comment type="caution">
    <text evidence="4">The sequence shown here is derived from an EMBL/GenBank/DDBJ whole genome shotgun (WGS) entry which is preliminary data.</text>
</comment>
<dbReference type="SMART" id="SM00530">
    <property type="entry name" value="HTH_XRE"/>
    <property type="match status" value="1"/>
</dbReference>
<dbReference type="CDD" id="cd00093">
    <property type="entry name" value="HTH_XRE"/>
    <property type="match status" value="1"/>
</dbReference>
<keyword evidence="1" id="KW-0238">DNA-binding</keyword>